<evidence type="ECO:0000313" key="1">
    <source>
        <dbReference type="EMBL" id="KAE9992061.1"/>
    </source>
</evidence>
<gene>
    <name evidence="1" type="ORF">EG327_010273</name>
</gene>
<sequence>MTSPGKELKRLSITRAMEEAPAHACDYCGVMTVHQCSAAHPVATKLGGCPLFSFYCSLGHQLLDSQNHLEKCEKEEDKNKLVDIARTIQDCWLVIRQNTWDHDVKSIRIDESGTKGIVVCELGDGEKFAGGQVFHEFDNGLVEELETKFGNVHDAVLTAGTSEHAVACLYKLIEYLLRDSATQIEEIRVSPSVPLLVVQNLSTPNPSQTQALTEFNHASNHWIYKITTKTGEEYALDITGIQYGNDCVCSRWQEAQLSHRVFGESHTRLQNVANTQFATLEAAFREMNWMLLSTIFDLFVEEVQHKEKKEARPLGRSELVRSLEQILKDIPVDAVSALGDFRDWVGGSCDSPTPLAKMLGRVAPGVVPRGTVVSEEVGVEMDGEDVGDGVGEVVTENMYDRYLRTGKVGCTLL</sequence>
<evidence type="ECO:0008006" key="3">
    <source>
        <dbReference type="Google" id="ProtNLM"/>
    </source>
</evidence>
<name>A0A8H3VQB9_VENIN</name>
<accession>A0A8H3VQB9</accession>
<dbReference type="Proteomes" id="UP000490939">
    <property type="component" value="Unassembled WGS sequence"/>
</dbReference>
<keyword evidence="2" id="KW-1185">Reference proteome</keyword>
<dbReference type="AlphaFoldDB" id="A0A8H3VQB9"/>
<proteinExistence type="predicted"/>
<dbReference type="EMBL" id="WNWR01000072">
    <property type="protein sequence ID" value="KAE9992061.1"/>
    <property type="molecule type" value="Genomic_DNA"/>
</dbReference>
<comment type="caution">
    <text evidence="1">The sequence shown here is derived from an EMBL/GenBank/DDBJ whole genome shotgun (WGS) entry which is preliminary data.</text>
</comment>
<protein>
    <recommendedName>
        <fullName evidence="3">MYND-type zinc finger protein samB</fullName>
    </recommendedName>
</protein>
<organism evidence="1 2">
    <name type="scientific">Venturia inaequalis</name>
    <name type="common">Apple scab fungus</name>
    <dbReference type="NCBI Taxonomy" id="5025"/>
    <lineage>
        <taxon>Eukaryota</taxon>
        <taxon>Fungi</taxon>
        <taxon>Dikarya</taxon>
        <taxon>Ascomycota</taxon>
        <taxon>Pezizomycotina</taxon>
        <taxon>Dothideomycetes</taxon>
        <taxon>Pleosporomycetidae</taxon>
        <taxon>Venturiales</taxon>
        <taxon>Venturiaceae</taxon>
        <taxon>Venturia</taxon>
    </lineage>
</organism>
<reference evidence="1 2" key="1">
    <citation type="submission" date="2019-07" db="EMBL/GenBank/DDBJ databases">
        <title>Venturia inaequalis Genome Resource.</title>
        <authorList>
            <person name="Lichtner F.J."/>
        </authorList>
    </citation>
    <scope>NUCLEOTIDE SEQUENCE [LARGE SCALE GENOMIC DNA]</scope>
    <source>
        <strain evidence="1 2">DMI_063113</strain>
    </source>
</reference>
<evidence type="ECO:0000313" key="2">
    <source>
        <dbReference type="Proteomes" id="UP000490939"/>
    </source>
</evidence>